<keyword evidence="4" id="KW-1185">Reference proteome</keyword>
<dbReference type="AlphaFoldDB" id="A0A3P6AYL2"/>
<dbReference type="Proteomes" id="UP000011750">
    <property type="component" value="Chromosome A07"/>
</dbReference>
<proteinExistence type="predicted"/>
<gene>
    <name evidence="2" type="ORF">BRAA07T29928Z</name>
    <name evidence="1" type="ORF">BRAPAZ1V2_A07P24490.2</name>
</gene>
<protein>
    <submittedName>
        <fullName evidence="2 3">Uncharacterized protein</fullName>
    </submittedName>
</protein>
<reference evidence="4" key="1">
    <citation type="journal article" date="2011" name="Nat. Genet.">
        <title>The genome of the mesopolyploid crop species Brassica rapa.</title>
        <authorList>
            <consortium name="Brassica rapa Genome Sequencing Project Consortium"/>
            <person name="Wang X."/>
            <person name="Wang H."/>
            <person name="Wang J."/>
            <person name="Sun R."/>
            <person name="Wu J."/>
            <person name="Liu S."/>
            <person name="Bai Y."/>
            <person name="Mun J.H."/>
            <person name="Bancroft I."/>
            <person name="Cheng F."/>
            <person name="Huang S."/>
            <person name="Li X."/>
            <person name="Hua W."/>
            <person name="Wang J."/>
            <person name="Wang X."/>
            <person name="Freeling M."/>
            <person name="Pires J.C."/>
            <person name="Paterson A.H."/>
            <person name="Chalhoub B."/>
            <person name="Wang B."/>
            <person name="Hayward A."/>
            <person name="Sharpe A.G."/>
            <person name="Park B.S."/>
            <person name="Weisshaar B."/>
            <person name="Liu B."/>
            <person name="Li B."/>
            <person name="Liu B."/>
            <person name="Tong C."/>
            <person name="Song C."/>
            <person name="Duran C."/>
            <person name="Peng C."/>
            <person name="Geng C."/>
            <person name="Koh C."/>
            <person name="Lin C."/>
            <person name="Edwards D."/>
            <person name="Mu D."/>
            <person name="Shen D."/>
            <person name="Soumpourou E."/>
            <person name="Li F."/>
            <person name="Fraser F."/>
            <person name="Conant G."/>
            <person name="Lassalle G."/>
            <person name="King G.J."/>
            <person name="Bonnema G."/>
            <person name="Tang H."/>
            <person name="Wang H."/>
            <person name="Belcram H."/>
            <person name="Zhou H."/>
            <person name="Hirakawa H."/>
            <person name="Abe H."/>
            <person name="Guo H."/>
            <person name="Wang H."/>
            <person name="Jin H."/>
            <person name="Parkin I.A."/>
            <person name="Batley J."/>
            <person name="Kim J.S."/>
            <person name="Just J."/>
            <person name="Li J."/>
            <person name="Xu J."/>
            <person name="Deng J."/>
            <person name="Kim J.A."/>
            <person name="Li J."/>
            <person name="Yu J."/>
            <person name="Meng J."/>
            <person name="Wang J."/>
            <person name="Min J."/>
            <person name="Poulain J."/>
            <person name="Wang J."/>
            <person name="Hatakeyama K."/>
            <person name="Wu K."/>
            <person name="Wang L."/>
            <person name="Fang L."/>
            <person name="Trick M."/>
            <person name="Links M.G."/>
            <person name="Zhao M."/>
            <person name="Jin M."/>
            <person name="Ramchiary N."/>
            <person name="Drou N."/>
            <person name="Berkman P.J."/>
            <person name="Cai Q."/>
            <person name="Huang Q."/>
            <person name="Li R."/>
            <person name="Tabata S."/>
            <person name="Cheng S."/>
            <person name="Zhang S."/>
            <person name="Zhang S."/>
            <person name="Huang S."/>
            <person name="Sato S."/>
            <person name="Sun S."/>
            <person name="Kwon S.J."/>
            <person name="Choi S.R."/>
            <person name="Lee T.H."/>
            <person name="Fan W."/>
            <person name="Zhao X."/>
            <person name="Tan X."/>
            <person name="Xu X."/>
            <person name="Wang Y."/>
            <person name="Qiu Y."/>
            <person name="Yin Y."/>
            <person name="Li Y."/>
            <person name="Du Y."/>
            <person name="Liao Y."/>
            <person name="Lim Y."/>
            <person name="Narusaka Y."/>
            <person name="Wang Y."/>
            <person name="Wang Z."/>
            <person name="Li Z."/>
            <person name="Wang Z."/>
            <person name="Xiong Z."/>
            <person name="Zhang Z."/>
        </authorList>
    </citation>
    <scope>NUCLEOTIDE SEQUENCE [LARGE SCALE GENOMIC DNA]</scope>
    <source>
        <strain evidence="4">cv. Chiifu-401-42</strain>
    </source>
</reference>
<dbReference type="Gramene" id="Bra003215.1">
    <property type="protein sequence ID" value="Bra003215.1-P"/>
    <property type="gene ID" value="Bra003215"/>
</dbReference>
<sequence length="75" mass="8286">MILTIPGVDPSSTMLSLDESESSDVKLRRFRAEISVYDSGDKASFVLLGYARTERTRRQASDLLDNYLGGILNCA</sequence>
<dbReference type="HOGENOM" id="CLU_2674588_0_0_1"/>
<evidence type="ECO:0000313" key="2">
    <source>
        <dbReference type="EMBL" id="VDC99246.1"/>
    </source>
</evidence>
<dbReference type="EMBL" id="LS974623">
    <property type="protein sequence ID" value="CAG7902805.1"/>
    <property type="molecule type" value="Genomic_DNA"/>
</dbReference>
<dbReference type="Proteomes" id="UP000694005">
    <property type="component" value="Chromosome A07"/>
</dbReference>
<evidence type="ECO:0000313" key="3">
    <source>
        <dbReference type="EnsemblPlants" id="Bra003215.1-P"/>
    </source>
</evidence>
<evidence type="ECO:0000313" key="1">
    <source>
        <dbReference type="EMBL" id="CAG7902805.1"/>
    </source>
</evidence>
<evidence type="ECO:0000313" key="4">
    <source>
        <dbReference type="Proteomes" id="UP000011750"/>
    </source>
</evidence>
<organism evidence="2">
    <name type="scientific">Brassica campestris</name>
    <name type="common">Field mustard</name>
    <dbReference type="NCBI Taxonomy" id="3711"/>
    <lineage>
        <taxon>Eukaryota</taxon>
        <taxon>Viridiplantae</taxon>
        <taxon>Streptophyta</taxon>
        <taxon>Embryophyta</taxon>
        <taxon>Tracheophyta</taxon>
        <taxon>Spermatophyta</taxon>
        <taxon>Magnoliopsida</taxon>
        <taxon>eudicotyledons</taxon>
        <taxon>Gunneridae</taxon>
        <taxon>Pentapetalae</taxon>
        <taxon>rosids</taxon>
        <taxon>malvids</taxon>
        <taxon>Brassicales</taxon>
        <taxon>Brassicaceae</taxon>
        <taxon>Brassiceae</taxon>
        <taxon>Brassica</taxon>
    </lineage>
</organism>
<dbReference type="EMBL" id="LR031574">
    <property type="protein sequence ID" value="VDC99246.1"/>
    <property type="molecule type" value="Genomic_DNA"/>
</dbReference>
<accession>M4CG82</accession>
<dbReference type="Gramene" id="A07p24490.2_BraZ1">
    <property type="protein sequence ID" value="A07p24490.2_BraZ1.CDS"/>
    <property type="gene ID" value="A07g24490.2_BraZ1"/>
</dbReference>
<reference evidence="4" key="2">
    <citation type="journal article" date="2018" name="Hortic Res">
        <title>Improved Brassica rapa reference genome by single-molecule sequencing and chromosome conformation capture technologies.</title>
        <authorList>
            <person name="Zhang L."/>
            <person name="Cai X."/>
            <person name="Wu J."/>
            <person name="Liu M."/>
            <person name="Grob S."/>
            <person name="Cheng F."/>
            <person name="Liang J."/>
            <person name="Cai C."/>
            <person name="Liu Z."/>
            <person name="Liu B."/>
            <person name="Wang F."/>
            <person name="Li S."/>
            <person name="Liu F."/>
            <person name="Li X."/>
            <person name="Cheng L."/>
            <person name="Yang W."/>
            <person name="Li M.H."/>
            <person name="Grossniklaus U."/>
            <person name="Zheng H."/>
            <person name="Wang X."/>
        </authorList>
    </citation>
    <scope>NUCLEOTIDE SEQUENCE [LARGE SCALE GENOMIC DNA]</scope>
    <source>
        <strain evidence="4">cv. Chiifu-401-42</strain>
    </source>
</reference>
<dbReference type="EnsemblPlants" id="Bra003215.1">
    <property type="protein sequence ID" value="Bra003215.1-P"/>
    <property type="gene ID" value="Bra003215"/>
</dbReference>
<name>A0A3P6AYL2_BRACM</name>
<reference evidence="3" key="4">
    <citation type="submission" date="2023-03" db="UniProtKB">
        <authorList>
            <consortium name="EnsemblPlants"/>
        </authorList>
    </citation>
    <scope>IDENTIFICATION</scope>
    <source>
        <strain evidence="3">cv. Chiifu-401-42</strain>
    </source>
</reference>
<reference evidence="2" key="3">
    <citation type="submission" date="2018-11" db="EMBL/GenBank/DDBJ databases">
        <authorList>
            <consortium name="Genoscope - CEA"/>
            <person name="William W."/>
        </authorList>
    </citation>
    <scope>NUCLEOTIDE SEQUENCE</scope>
</reference>
<accession>A0A3P6AYL2</accession>